<dbReference type="EMBL" id="AFBN01000018">
    <property type="protein sequence ID" value="EGF58736.1"/>
    <property type="molecule type" value="Genomic_DNA"/>
</dbReference>
<keyword evidence="3" id="KW-1185">Reference proteome</keyword>
<dbReference type="eggNOG" id="COG0664">
    <property type="taxonomic scope" value="Bacteria"/>
</dbReference>
<dbReference type="Pfam" id="PF00027">
    <property type="entry name" value="cNMP_binding"/>
    <property type="match status" value="1"/>
</dbReference>
<accession>F3PQM5</accession>
<dbReference type="InterPro" id="IPR014710">
    <property type="entry name" value="RmlC-like_jellyroll"/>
</dbReference>
<dbReference type="HOGENOM" id="CLU_075053_9_2_10"/>
<evidence type="ECO:0000313" key="2">
    <source>
        <dbReference type="EMBL" id="EGF58736.1"/>
    </source>
</evidence>
<proteinExistence type="predicted"/>
<dbReference type="CDD" id="cd00038">
    <property type="entry name" value="CAP_ED"/>
    <property type="match status" value="1"/>
</dbReference>
<comment type="caution">
    <text evidence="2">The sequence shown here is derived from an EMBL/GenBank/DDBJ whole genome shotgun (WGS) entry which is preliminary data.</text>
</comment>
<name>F3PQM5_9BACE</name>
<feature type="domain" description="Cyclic nucleotide-binding" evidence="1">
    <location>
        <begin position="18"/>
        <end position="138"/>
    </location>
</feature>
<dbReference type="AlphaFoldDB" id="F3PQM5"/>
<evidence type="ECO:0000313" key="3">
    <source>
        <dbReference type="Proteomes" id="UP000003416"/>
    </source>
</evidence>
<organism evidence="2 3">
    <name type="scientific">Bacteroides fluxus YIT 12057</name>
    <dbReference type="NCBI Taxonomy" id="763034"/>
    <lineage>
        <taxon>Bacteria</taxon>
        <taxon>Pseudomonadati</taxon>
        <taxon>Bacteroidota</taxon>
        <taxon>Bacteroidia</taxon>
        <taxon>Bacteroidales</taxon>
        <taxon>Bacteroidaceae</taxon>
        <taxon>Bacteroides</taxon>
    </lineage>
</organism>
<protein>
    <submittedName>
        <fullName evidence="2">Cyclic nucleotide-binding domain protein</fullName>
    </submittedName>
</protein>
<dbReference type="Proteomes" id="UP000003416">
    <property type="component" value="Unassembled WGS sequence"/>
</dbReference>
<gene>
    <name evidence="2" type="ORF">HMPREF9446_01020</name>
</gene>
<dbReference type="Gene3D" id="2.60.120.10">
    <property type="entry name" value="Jelly Rolls"/>
    <property type="match status" value="1"/>
</dbReference>
<sequence length="195" mass="23136">MIMTTDFPYDWFGTAEKFFSSTELAVLKQIHATAKHLSVPAKTVLLEESKVADRLYLIRKGCLRLFFFNDGKDITFQFFFEGDFVASFDSLYNRQPSLFSLETIEPAELSVIKRDDFYNLIQRMPPLRQAYEEKLIERFRTYQKLFLSHIKNTPQQRYEELLKEHPDIVRRIPQHYIASYLGITPVSLSRIRNRH</sequence>
<dbReference type="InterPro" id="IPR000595">
    <property type="entry name" value="cNMP-bd_dom"/>
</dbReference>
<dbReference type="PROSITE" id="PS50042">
    <property type="entry name" value="CNMP_BINDING_3"/>
    <property type="match status" value="1"/>
</dbReference>
<dbReference type="GeneID" id="86048751"/>
<dbReference type="InterPro" id="IPR018490">
    <property type="entry name" value="cNMP-bd_dom_sf"/>
</dbReference>
<dbReference type="SMART" id="SM00100">
    <property type="entry name" value="cNMP"/>
    <property type="match status" value="1"/>
</dbReference>
<dbReference type="SUPFAM" id="SSF51206">
    <property type="entry name" value="cAMP-binding domain-like"/>
    <property type="match status" value="1"/>
</dbReference>
<dbReference type="RefSeq" id="WP_009124258.1">
    <property type="nucleotide sequence ID" value="NZ_GL882619.1"/>
</dbReference>
<evidence type="ECO:0000259" key="1">
    <source>
        <dbReference type="PROSITE" id="PS50042"/>
    </source>
</evidence>
<reference evidence="2 3" key="1">
    <citation type="submission" date="2011-02" db="EMBL/GenBank/DDBJ databases">
        <authorList>
            <person name="Weinstock G."/>
            <person name="Sodergren E."/>
            <person name="Clifton S."/>
            <person name="Fulton L."/>
            <person name="Fulton B."/>
            <person name="Courtney L."/>
            <person name="Fronick C."/>
            <person name="Harrison M."/>
            <person name="Strong C."/>
            <person name="Farmer C."/>
            <person name="Delahaunty K."/>
            <person name="Markovic C."/>
            <person name="Hall O."/>
            <person name="Minx P."/>
            <person name="Tomlinson C."/>
            <person name="Mitreva M."/>
            <person name="Hou S."/>
            <person name="Chen J."/>
            <person name="Wollam A."/>
            <person name="Pepin K.H."/>
            <person name="Johnson M."/>
            <person name="Bhonagiri V."/>
            <person name="Zhang X."/>
            <person name="Suruliraj S."/>
            <person name="Warren W."/>
            <person name="Chinwalla A."/>
            <person name="Mardis E.R."/>
            <person name="Wilson R.K."/>
        </authorList>
    </citation>
    <scope>NUCLEOTIDE SEQUENCE [LARGE SCALE GENOMIC DNA]</scope>
    <source>
        <strain evidence="2 3">YIT 12057</strain>
    </source>
</reference>
<dbReference type="STRING" id="763034.HMPREF9446_01020"/>